<protein>
    <recommendedName>
        <fullName evidence="12 13">Cardiolipin synthase</fullName>
        <shortName evidence="12">CL synthase</shortName>
        <ecNumber evidence="12 13">2.7.8.-</ecNumber>
    </recommendedName>
</protein>
<evidence type="ECO:0000256" key="5">
    <source>
        <dbReference type="ARBA" id="ARBA00022692"/>
    </source>
</evidence>
<gene>
    <name evidence="15" type="ORF">CBW65_03800</name>
</gene>
<evidence type="ECO:0000256" key="3">
    <source>
        <dbReference type="ARBA" id="ARBA00022516"/>
    </source>
</evidence>
<reference evidence="16" key="1">
    <citation type="submission" date="2017-05" db="EMBL/GenBank/DDBJ databases">
        <authorList>
            <person name="Sung H."/>
        </authorList>
    </citation>
    <scope>NUCLEOTIDE SEQUENCE [LARGE SCALE GENOMIC DNA]</scope>
    <source>
        <strain evidence="16">AR23208</strain>
    </source>
</reference>
<keyword evidence="10 12" id="KW-0594">Phospholipid biosynthesis</keyword>
<feature type="active site" evidence="12">
    <location>
        <position position="227"/>
    </location>
</feature>
<dbReference type="NCBIfam" id="TIGR04265">
    <property type="entry name" value="bac_cardiolipin"/>
    <property type="match status" value="1"/>
</dbReference>
<accession>A0A1Y0ILJ9</accession>
<dbReference type="Pfam" id="PF13396">
    <property type="entry name" value="PLDc_N"/>
    <property type="match status" value="1"/>
</dbReference>
<dbReference type="PANTHER" id="PTHR21248">
    <property type="entry name" value="CARDIOLIPIN SYNTHASE"/>
    <property type="match status" value="1"/>
</dbReference>
<dbReference type="InterPro" id="IPR030874">
    <property type="entry name" value="Cardiolipin_synth_Firmi"/>
</dbReference>
<feature type="active site" evidence="12">
    <location>
        <position position="222"/>
    </location>
</feature>
<evidence type="ECO:0000256" key="6">
    <source>
        <dbReference type="ARBA" id="ARBA00022737"/>
    </source>
</evidence>
<comment type="function">
    <text evidence="12">Catalyzes the reversible phosphatidyl group transfer from one phosphatidylglycerol molecule to another to form cardiolipin (CL) (diphosphatidylglycerol) and glycerol.</text>
</comment>
<dbReference type="GO" id="GO:0005886">
    <property type="term" value="C:plasma membrane"/>
    <property type="evidence" value="ECO:0007669"/>
    <property type="project" value="UniProtKB-SubCell"/>
</dbReference>
<dbReference type="EMBL" id="CP021434">
    <property type="protein sequence ID" value="ARU60283.1"/>
    <property type="molecule type" value="Genomic_DNA"/>
</dbReference>
<dbReference type="Pfam" id="PF13091">
    <property type="entry name" value="PLDc_2"/>
    <property type="match status" value="2"/>
</dbReference>
<dbReference type="OrthoDB" id="9762009at2"/>
<keyword evidence="7 12" id="KW-1133">Transmembrane helix</keyword>
<evidence type="ECO:0000256" key="9">
    <source>
        <dbReference type="ARBA" id="ARBA00023136"/>
    </source>
</evidence>
<evidence type="ECO:0000259" key="14">
    <source>
        <dbReference type="PROSITE" id="PS50035"/>
    </source>
</evidence>
<keyword evidence="2 12" id="KW-1003">Cell membrane</keyword>
<feature type="domain" description="PLD phosphodiesterase" evidence="14">
    <location>
        <begin position="215"/>
        <end position="242"/>
    </location>
</feature>
<evidence type="ECO:0000256" key="11">
    <source>
        <dbReference type="ARBA" id="ARBA00023264"/>
    </source>
</evidence>
<comment type="subcellular location">
    <subcellularLocation>
        <location evidence="1 12">Cell membrane</location>
        <topology evidence="1 12">Multi-pass membrane protein</topology>
    </subcellularLocation>
</comment>
<evidence type="ECO:0000256" key="13">
    <source>
        <dbReference type="NCBIfam" id="TIGR04265"/>
    </source>
</evidence>
<comment type="similarity">
    <text evidence="12">Belongs to the phospholipase D family. Cardiolipin synthase subfamily.</text>
</comment>
<dbReference type="CDD" id="cd09112">
    <property type="entry name" value="PLDc_CLS_2"/>
    <property type="match status" value="1"/>
</dbReference>
<feature type="active site" evidence="12">
    <location>
        <position position="404"/>
    </location>
</feature>
<feature type="active site" evidence="12">
    <location>
        <position position="397"/>
    </location>
</feature>
<evidence type="ECO:0000256" key="2">
    <source>
        <dbReference type="ARBA" id="ARBA00022475"/>
    </source>
</evidence>
<feature type="active site" evidence="12">
    <location>
        <position position="399"/>
    </location>
</feature>
<keyword evidence="3 12" id="KW-0444">Lipid biosynthesis</keyword>
<keyword evidence="11 12" id="KW-1208">Phospholipid metabolism</keyword>
<dbReference type="AlphaFoldDB" id="A0A1Y0ILJ9"/>
<dbReference type="CDD" id="cd09110">
    <property type="entry name" value="PLDc_CLS_1"/>
    <property type="match status" value="1"/>
</dbReference>
<sequence length="479" mass="54581">MGWGLTEAPTVFTWLPLLNVFFAFAVIFLERRNVSATWAWLLVLFVLPGVGFLLYLFIGQNLTRQKVYRVKNITESKLIEGVTIQASNLNNYQGLKDYRSLVHLNLVSNYSFLTQDNTVTIFSSGQEKFESLMTEIREAKQHVHLLYYMIKRDQLGMKLLNLLIQKAREGVEVKLIYDHVGSSGISRRTFRRLTEAGGEVRSFFSSKIPYLNLRLNFRNHRKVAVIDGRVGFVGGFNIGDEYLGLDKRFGYWRDTHLKLNGSAVYQLQGQFFLDWFAAAGEEVRLERRFFPAILPVGKTAVQVVASGPNSELEHIRNGYLKLIYEAKESICLQTPYFIPDEDVLNALRIAALSGVKVRLMLPRKADHALVQWASQSYLGALLKVGVECYLYDRGFLHAKTIVVDGKVAAVGTANIDNRSFRLNFEISAFLYDEGEAGKLLELFETDLQDCIPFTFGDYQNRTRLARIRESLARLLSPLL</sequence>
<dbReference type="Gene3D" id="3.30.870.10">
    <property type="entry name" value="Endonuclease Chain A"/>
    <property type="match status" value="2"/>
</dbReference>
<evidence type="ECO:0000256" key="12">
    <source>
        <dbReference type="HAMAP-Rule" id="MF_01916"/>
    </source>
</evidence>
<evidence type="ECO:0000256" key="4">
    <source>
        <dbReference type="ARBA" id="ARBA00022679"/>
    </source>
</evidence>
<organism evidence="15 16">
    <name type="scientific">Tumebacillus avium</name>
    <dbReference type="NCBI Taxonomy" id="1903704"/>
    <lineage>
        <taxon>Bacteria</taxon>
        <taxon>Bacillati</taxon>
        <taxon>Bacillota</taxon>
        <taxon>Bacilli</taxon>
        <taxon>Bacillales</taxon>
        <taxon>Alicyclobacillaceae</taxon>
        <taxon>Tumebacillus</taxon>
    </lineage>
</organism>
<dbReference type="HAMAP" id="MF_01916">
    <property type="entry name" value="Cardiolipin_synth_Cls"/>
    <property type="match status" value="1"/>
</dbReference>
<keyword evidence="16" id="KW-1185">Reference proteome</keyword>
<feature type="transmembrane region" description="Helical" evidence="12">
    <location>
        <begin position="36"/>
        <end position="58"/>
    </location>
</feature>
<evidence type="ECO:0000256" key="10">
    <source>
        <dbReference type="ARBA" id="ARBA00023209"/>
    </source>
</evidence>
<dbReference type="RefSeq" id="WP_087455670.1">
    <property type="nucleotide sequence ID" value="NZ_CP021434.1"/>
</dbReference>
<dbReference type="SUPFAM" id="SSF56024">
    <property type="entry name" value="Phospholipase D/nuclease"/>
    <property type="match status" value="2"/>
</dbReference>
<dbReference type="InterPro" id="IPR001736">
    <property type="entry name" value="PLipase_D/transphosphatidylase"/>
</dbReference>
<feature type="transmembrane region" description="Helical" evidence="12">
    <location>
        <begin position="12"/>
        <end position="29"/>
    </location>
</feature>
<proteinExistence type="inferred from homology"/>
<keyword evidence="9 12" id="KW-0472">Membrane</keyword>
<dbReference type="InterPro" id="IPR022924">
    <property type="entry name" value="Cardiolipin_synthase"/>
</dbReference>
<dbReference type="InterPro" id="IPR025202">
    <property type="entry name" value="PLD-like_dom"/>
</dbReference>
<keyword evidence="4 12" id="KW-0808">Transferase</keyword>
<dbReference type="SMART" id="SM00155">
    <property type="entry name" value="PLDc"/>
    <property type="match status" value="2"/>
</dbReference>
<evidence type="ECO:0000256" key="7">
    <source>
        <dbReference type="ARBA" id="ARBA00022989"/>
    </source>
</evidence>
<dbReference type="InterPro" id="IPR027379">
    <property type="entry name" value="CLS_N"/>
</dbReference>
<dbReference type="PROSITE" id="PS50035">
    <property type="entry name" value="PLD"/>
    <property type="match status" value="2"/>
</dbReference>
<feature type="domain" description="PLD phosphodiesterase" evidence="14">
    <location>
        <begin position="392"/>
        <end position="419"/>
    </location>
</feature>
<dbReference type="EC" id="2.7.8.-" evidence="12 13"/>
<feature type="active site" evidence="12">
    <location>
        <position position="220"/>
    </location>
</feature>
<keyword evidence="8 12" id="KW-0443">Lipid metabolism</keyword>
<dbReference type="PANTHER" id="PTHR21248:SF22">
    <property type="entry name" value="PHOSPHOLIPASE D"/>
    <property type="match status" value="1"/>
</dbReference>
<evidence type="ECO:0000313" key="16">
    <source>
        <dbReference type="Proteomes" id="UP000195437"/>
    </source>
</evidence>
<evidence type="ECO:0000256" key="8">
    <source>
        <dbReference type="ARBA" id="ARBA00023098"/>
    </source>
</evidence>
<name>A0A1Y0ILJ9_9BACL</name>
<evidence type="ECO:0000256" key="1">
    <source>
        <dbReference type="ARBA" id="ARBA00004651"/>
    </source>
</evidence>
<dbReference type="FunFam" id="3.30.870.10:FF:000014">
    <property type="entry name" value="Cardiolipin synthase"/>
    <property type="match status" value="1"/>
</dbReference>
<dbReference type="KEGG" id="tum:CBW65_03800"/>
<comment type="catalytic activity">
    <reaction evidence="12">
        <text>2 a 1,2-diacyl-sn-glycero-3-phospho-(1'-sn-glycerol) = a cardiolipin + glycerol</text>
        <dbReference type="Rhea" id="RHEA:31451"/>
        <dbReference type="ChEBI" id="CHEBI:17754"/>
        <dbReference type="ChEBI" id="CHEBI:62237"/>
        <dbReference type="ChEBI" id="CHEBI:64716"/>
    </reaction>
</comment>
<dbReference type="GO" id="GO:0032049">
    <property type="term" value="P:cardiolipin biosynthetic process"/>
    <property type="evidence" value="ECO:0007669"/>
    <property type="project" value="UniProtKB-UniRule"/>
</dbReference>
<dbReference type="Proteomes" id="UP000195437">
    <property type="component" value="Chromosome"/>
</dbReference>
<evidence type="ECO:0000313" key="15">
    <source>
        <dbReference type="EMBL" id="ARU60283.1"/>
    </source>
</evidence>
<keyword evidence="5 12" id="KW-0812">Transmembrane</keyword>
<dbReference type="GO" id="GO:0008808">
    <property type="term" value="F:cardiolipin synthase activity"/>
    <property type="evidence" value="ECO:0007669"/>
    <property type="project" value="UniProtKB-UniRule"/>
</dbReference>
<keyword evidence="6" id="KW-0677">Repeat</keyword>